<dbReference type="Proteomes" id="UP001206595">
    <property type="component" value="Unassembled WGS sequence"/>
</dbReference>
<dbReference type="EMBL" id="MU620902">
    <property type="protein sequence ID" value="KAI8582173.1"/>
    <property type="molecule type" value="Genomic_DNA"/>
</dbReference>
<dbReference type="GeneID" id="75912424"/>
<reference evidence="1" key="1">
    <citation type="submission" date="2021-06" db="EMBL/GenBank/DDBJ databases">
        <authorList>
            <consortium name="DOE Joint Genome Institute"/>
            <person name="Mondo S.J."/>
            <person name="Amses K.R."/>
            <person name="Simmons D.R."/>
            <person name="Longcore J.E."/>
            <person name="Seto K."/>
            <person name="Alves G.H."/>
            <person name="Bonds A.E."/>
            <person name="Quandt C.A."/>
            <person name="Davis W.J."/>
            <person name="Chang Y."/>
            <person name="Letcher P.M."/>
            <person name="Powell M.J."/>
            <person name="Kuo A."/>
            <person name="Labutti K."/>
            <person name="Pangilinan J."/>
            <person name="Andreopoulos W."/>
            <person name="Tritt A."/>
            <person name="Riley R."/>
            <person name="Hundley H."/>
            <person name="Johnson J."/>
            <person name="Lipzen A."/>
            <person name="Barry K."/>
            <person name="Berbee M.L."/>
            <person name="Buchler N.E."/>
            <person name="Grigoriev I.V."/>
            <person name="Spatafora J.W."/>
            <person name="Stajich J.E."/>
            <person name="James T.Y."/>
        </authorList>
    </citation>
    <scope>NUCLEOTIDE SEQUENCE</scope>
    <source>
        <strain evidence="1">AG</strain>
    </source>
</reference>
<comment type="caution">
    <text evidence="1">The sequence shown here is derived from an EMBL/GenBank/DDBJ whole genome shotgun (WGS) entry which is preliminary data.</text>
</comment>
<reference evidence="1" key="2">
    <citation type="journal article" date="2022" name="Proc. Natl. Acad. Sci. U.S.A.">
        <title>Diploid-dominant life cycles characterize the early evolution of Fungi.</title>
        <authorList>
            <person name="Amses K.R."/>
            <person name="Simmons D.R."/>
            <person name="Longcore J.E."/>
            <person name="Mondo S.J."/>
            <person name="Seto K."/>
            <person name="Jeronimo G.H."/>
            <person name="Bonds A.E."/>
            <person name="Quandt C.A."/>
            <person name="Davis W.J."/>
            <person name="Chang Y."/>
            <person name="Federici B.A."/>
            <person name="Kuo A."/>
            <person name="LaButti K."/>
            <person name="Pangilinan J."/>
            <person name="Andreopoulos W."/>
            <person name="Tritt A."/>
            <person name="Riley R."/>
            <person name="Hundley H."/>
            <person name="Johnson J."/>
            <person name="Lipzen A."/>
            <person name="Barry K."/>
            <person name="Lang B.F."/>
            <person name="Cuomo C.A."/>
            <person name="Buchler N.E."/>
            <person name="Grigoriev I.V."/>
            <person name="Spatafora J.W."/>
            <person name="Stajich J.E."/>
            <person name="James T.Y."/>
        </authorList>
    </citation>
    <scope>NUCLEOTIDE SEQUENCE</scope>
    <source>
        <strain evidence="1">AG</strain>
    </source>
</reference>
<proteinExistence type="predicted"/>
<gene>
    <name evidence="1" type="ORF">K450DRAFT_229360</name>
</gene>
<sequence length="149" mass="16912">MEVLWLAIPITKITIVTTTQHFLALTFPSTLQLLFHSSILLYPYFISFTSECSSTYTLGLSLLAKLYTTFFDVNPMITHVKTKPYVAPHTALKIPATCHEPRHIDSLRSSPYLTSSCMVYSSRYRPSGKLSYLVDTKIDSSTDMQVWGY</sequence>
<accession>A0AAD5EEF0</accession>
<evidence type="ECO:0000313" key="1">
    <source>
        <dbReference type="EMBL" id="KAI8582173.1"/>
    </source>
</evidence>
<protein>
    <submittedName>
        <fullName evidence="1">Uncharacterized protein</fullName>
    </submittedName>
</protein>
<keyword evidence="2" id="KW-1185">Reference proteome</keyword>
<evidence type="ECO:0000313" key="2">
    <source>
        <dbReference type="Proteomes" id="UP001206595"/>
    </source>
</evidence>
<dbReference type="RefSeq" id="XP_051447177.1">
    <property type="nucleotide sequence ID" value="XM_051587077.1"/>
</dbReference>
<organism evidence="1 2">
    <name type="scientific">Umbelopsis ramanniana AG</name>
    <dbReference type="NCBI Taxonomy" id="1314678"/>
    <lineage>
        <taxon>Eukaryota</taxon>
        <taxon>Fungi</taxon>
        <taxon>Fungi incertae sedis</taxon>
        <taxon>Mucoromycota</taxon>
        <taxon>Mucoromycotina</taxon>
        <taxon>Umbelopsidomycetes</taxon>
        <taxon>Umbelopsidales</taxon>
        <taxon>Umbelopsidaceae</taxon>
        <taxon>Umbelopsis</taxon>
    </lineage>
</organism>
<dbReference type="AlphaFoldDB" id="A0AAD5EEF0"/>
<name>A0AAD5EEF0_UMBRA</name>